<evidence type="ECO:0000313" key="7">
    <source>
        <dbReference type="EMBL" id="KAF2875735.1"/>
    </source>
</evidence>
<dbReference type="Pfam" id="PF01565">
    <property type="entry name" value="FAD_binding_4"/>
    <property type="match status" value="1"/>
</dbReference>
<evidence type="ECO:0000256" key="5">
    <source>
        <dbReference type="SAM" id="SignalP"/>
    </source>
</evidence>
<dbReference type="Proteomes" id="UP000481861">
    <property type="component" value="Unassembled WGS sequence"/>
</dbReference>
<evidence type="ECO:0000256" key="4">
    <source>
        <dbReference type="ARBA" id="ARBA00023002"/>
    </source>
</evidence>
<dbReference type="EMBL" id="JAADJZ010000004">
    <property type="protein sequence ID" value="KAF2875735.1"/>
    <property type="molecule type" value="Genomic_DNA"/>
</dbReference>
<keyword evidence="3" id="KW-0274">FAD</keyword>
<dbReference type="OrthoDB" id="2151789at2759"/>
<dbReference type="InterPro" id="IPR006094">
    <property type="entry name" value="Oxid_FAD_bind_N"/>
</dbReference>
<evidence type="ECO:0000256" key="2">
    <source>
        <dbReference type="ARBA" id="ARBA00022630"/>
    </source>
</evidence>
<dbReference type="PANTHER" id="PTHR42973">
    <property type="entry name" value="BINDING OXIDOREDUCTASE, PUTATIVE (AFU_ORTHOLOGUE AFUA_1G17690)-RELATED"/>
    <property type="match status" value="1"/>
</dbReference>
<evidence type="ECO:0000259" key="6">
    <source>
        <dbReference type="PROSITE" id="PS51387"/>
    </source>
</evidence>
<dbReference type="GO" id="GO:0016491">
    <property type="term" value="F:oxidoreductase activity"/>
    <property type="evidence" value="ECO:0007669"/>
    <property type="project" value="UniProtKB-KW"/>
</dbReference>
<comment type="caution">
    <text evidence="7">The sequence shown here is derived from an EMBL/GenBank/DDBJ whole genome shotgun (WGS) entry which is preliminary data.</text>
</comment>
<sequence length="479" mass="51833">MWLVLSTYLATVLLPSFQPVRAHEHGRPPHWSFCCLALSVALPGKVSFPSSPAYTASTSSYWSLQESTIQPSCILTPLSALEVATAVKTLSILSHVSGCPFAIRGGGHTPWAGSANIDGGITIDMRQINAITVNSQKTTASIGAGAIWGEVYRRMDKMGLAVVGGRGASIGVGGLTTGGGISYFSARKGFACDNVLNFEVVLADGRILALQGGSNNFGLVTRFDVTAFPQSLFWGGSILYDDSASPQLLKGFTELNKDQNFDEFAALIQSHAYVPGRGFVATANMEYTKQEANSAAFETFVQAQPQFANTMRISNLTDFTVEFVSMQPNGLRQMYITITFKNDFAFLTYVYDTFKKTVSTQLSATSSLAMSLTFQPLPPAITSKSGLKGGNVMGLNPSDGAQVLFIRSTGKAVHDEMVREAKARGVWNRWIYLNYADGWQGPIGSYGEANLRFLQEVSRKYDPKGVFQKQVPGGLKLFK</sequence>
<dbReference type="InterPro" id="IPR050416">
    <property type="entry name" value="FAD-linked_Oxidoreductase"/>
</dbReference>
<evidence type="ECO:0000256" key="3">
    <source>
        <dbReference type="ARBA" id="ARBA00022827"/>
    </source>
</evidence>
<proteinExistence type="inferred from homology"/>
<feature type="signal peptide" evidence="5">
    <location>
        <begin position="1"/>
        <end position="22"/>
    </location>
</feature>
<dbReference type="InterPro" id="IPR036318">
    <property type="entry name" value="FAD-bd_PCMH-like_sf"/>
</dbReference>
<dbReference type="PANTHER" id="PTHR42973:SF22">
    <property type="entry name" value="FAD-BINDING PCMH-TYPE DOMAIN-CONTAINING PROTEIN-RELATED"/>
    <property type="match status" value="1"/>
</dbReference>
<dbReference type="PROSITE" id="PS51387">
    <property type="entry name" value="FAD_PCMH"/>
    <property type="match status" value="1"/>
</dbReference>
<organism evidence="7 8">
    <name type="scientific">Massariosphaeria phaeospora</name>
    <dbReference type="NCBI Taxonomy" id="100035"/>
    <lineage>
        <taxon>Eukaryota</taxon>
        <taxon>Fungi</taxon>
        <taxon>Dikarya</taxon>
        <taxon>Ascomycota</taxon>
        <taxon>Pezizomycotina</taxon>
        <taxon>Dothideomycetes</taxon>
        <taxon>Pleosporomycetidae</taxon>
        <taxon>Pleosporales</taxon>
        <taxon>Pleosporales incertae sedis</taxon>
        <taxon>Massariosphaeria</taxon>
    </lineage>
</organism>
<dbReference type="Gene3D" id="3.30.465.10">
    <property type="match status" value="1"/>
</dbReference>
<gene>
    <name evidence="7" type="ORF">BDV95DRAFT_654625</name>
</gene>
<evidence type="ECO:0000313" key="8">
    <source>
        <dbReference type="Proteomes" id="UP000481861"/>
    </source>
</evidence>
<dbReference type="InterPro" id="IPR016169">
    <property type="entry name" value="FAD-bd_PCMH_sub2"/>
</dbReference>
<reference evidence="7 8" key="1">
    <citation type="submission" date="2020-01" db="EMBL/GenBank/DDBJ databases">
        <authorList>
            <consortium name="DOE Joint Genome Institute"/>
            <person name="Haridas S."/>
            <person name="Albert R."/>
            <person name="Binder M."/>
            <person name="Bloem J."/>
            <person name="Labutti K."/>
            <person name="Salamov A."/>
            <person name="Andreopoulos B."/>
            <person name="Baker S.E."/>
            <person name="Barry K."/>
            <person name="Bills G."/>
            <person name="Bluhm B.H."/>
            <person name="Cannon C."/>
            <person name="Castanera R."/>
            <person name="Culley D.E."/>
            <person name="Daum C."/>
            <person name="Ezra D."/>
            <person name="Gonzalez J.B."/>
            <person name="Henrissat B."/>
            <person name="Kuo A."/>
            <person name="Liang C."/>
            <person name="Lipzen A."/>
            <person name="Lutzoni F."/>
            <person name="Magnuson J."/>
            <person name="Mondo S."/>
            <person name="Nolan M."/>
            <person name="Ohm R."/>
            <person name="Pangilinan J."/>
            <person name="Park H.-J.H."/>
            <person name="Ramirez L."/>
            <person name="Alfaro M."/>
            <person name="Sun H."/>
            <person name="Tritt A."/>
            <person name="Yoshinaga Y."/>
            <person name="Zwiers L.-H.L."/>
            <person name="Turgeon B.G."/>
            <person name="Goodwin S.B."/>
            <person name="Spatafora J.W."/>
            <person name="Crous P.W."/>
            <person name="Grigoriev I.V."/>
        </authorList>
    </citation>
    <scope>NUCLEOTIDE SEQUENCE [LARGE SCALE GENOMIC DNA]</scope>
    <source>
        <strain evidence="7 8">CBS 611.86</strain>
    </source>
</reference>
<evidence type="ECO:0000256" key="1">
    <source>
        <dbReference type="ARBA" id="ARBA00005466"/>
    </source>
</evidence>
<keyword evidence="4" id="KW-0560">Oxidoreductase</keyword>
<feature type="chain" id="PRO_5028896736" evidence="5">
    <location>
        <begin position="23"/>
        <end position="479"/>
    </location>
</feature>
<keyword evidence="8" id="KW-1185">Reference proteome</keyword>
<dbReference type="AlphaFoldDB" id="A0A7C8MG30"/>
<protein>
    <submittedName>
        <fullName evidence="7">FAD binding domain protein</fullName>
    </submittedName>
</protein>
<comment type="similarity">
    <text evidence="1">Belongs to the oxygen-dependent FAD-linked oxidoreductase family.</text>
</comment>
<accession>A0A7C8MG30</accession>
<name>A0A7C8MG30_9PLEO</name>
<feature type="domain" description="FAD-binding PCMH-type" evidence="6">
    <location>
        <begin position="67"/>
        <end position="248"/>
    </location>
</feature>
<dbReference type="InterPro" id="IPR016166">
    <property type="entry name" value="FAD-bd_PCMH"/>
</dbReference>
<dbReference type="SUPFAM" id="SSF56176">
    <property type="entry name" value="FAD-binding/transporter-associated domain-like"/>
    <property type="match status" value="1"/>
</dbReference>
<keyword evidence="2" id="KW-0285">Flavoprotein</keyword>
<keyword evidence="5" id="KW-0732">Signal</keyword>
<dbReference type="GO" id="GO:0071949">
    <property type="term" value="F:FAD binding"/>
    <property type="evidence" value="ECO:0007669"/>
    <property type="project" value="InterPro"/>
</dbReference>